<evidence type="ECO:0000256" key="1">
    <source>
        <dbReference type="SAM" id="MobiDB-lite"/>
    </source>
</evidence>
<organism evidence="4 5">
    <name type="scientific">Dermatophagoides farinae</name>
    <name type="common">American house dust mite</name>
    <dbReference type="NCBI Taxonomy" id="6954"/>
    <lineage>
        <taxon>Eukaryota</taxon>
        <taxon>Metazoa</taxon>
        <taxon>Ecdysozoa</taxon>
        <taxon>Arthropoda</taxon>
        <taxon>Chelicerata</taxon>
        <taxon>Arachnida</taxon>
        <taxon>Acari</taxon>
        <taxon>Acariformes</taxon>
        <taxon>Sarcoptiformes</taxon>
        <taxon>Astigmata</taxon>
        <taxon>Psoroptidia</taxon>
        <taxon>Analgoidea</taxon>
        <taxon>Pyroglyphidae</taxon>
        <taxon>Dermatophagoidinae</taxon>
        <taxon>Dermatophagoides</taxon>
    </lineage>
</organism>
<dbReference type="EMBL" id="SDOV01000007">
    <property type="protein sequence ID" value="KAH7639265.1"/>
    <property type="molecule type" value="Genomic_DNA"/>
</dbReference>
<feature type="region of interest" description="Disordered" evidence="1">
    <location>
        <begin position="1"/>
        <end position="26"/>
    </location>
</feature>
<dbReference type="AlphaFoldDB" id="A0A922L913"/>
<keyword evidence="5" id="KW-1185">Reference proteome</keyword>
<accession>A0A922L913</accession>
<name>A0A922L913_DERFA</name>
<evidence type="ECO:0000313" key="3">
    <source>
        <dbReference type="EMBL" id="KAH7639265.1"/>
    </source>
</evidence>
<dbReference type="OrthoDB" id="6516439at2759"/>
<comment type="caution">
    <text evidence="4">The sequence shown here is derived from an EMBL/GenBank/DDBJ whole genome shotgun (WGS) entry which is preliminary data.</text>
</comment>
<reference evidence="3" key="2">
    <citation type="submission" date="2020-06" db="EMBL/GenBank/DDBJ databases">
        <authorList>
            <person name="Ji K."/>
            <person name="Li J."/>
        </authorList>
    </citation>
    <scope>NUCLEOTIDE SEQUENCE</scope>
    <source>
        <strain evidence="3">JKM2019</strain>
        <tissue evidence="3">Whole body</tissue>
    </source>
</reference>
<dbReference type="Proteomes" id="UP000828236">
    <property type="component" value="Unassembled WGS sequence"/>
</dbReference>
<evidence type="ECO:0000313" key="5">
    <source>
        <dbReference type="Proteomes" id="UP000790347"/>
    </source>
</evidence>
<dbReference type="EMBL" id="ASGP02000002">
    <property type="protein sequence ID" value="KAH9522177.1"/>
    <property type="molecule type" value="Genomic_DNA"/>
</dbReference>
<feature type="transmembrane region" description="Helical" evidence="2">
    <location>
        <begin position="106"/>
        <end position="124"/>
    </location>
</feature>
<keyword evidence="2" id="KW-1133">Transmembrane helix</keyword>
<reference evidence="4" key="1">
    <citation type="submission" date="2013-05" db="EMBL/GenBank/DDBJ databases">
        <authorList>
            <person name="Yim A.K.Y."/>
            <person name="Chan T.F."/>
            <person name="Ji K.M."/>
            <person name="Liu X.Y."/>
            <person name="Zhou J.W."/>
            <person name="Li R.Q."/>
            <person name="Yang K.Y."/>
            <person name="Li J."/>
            <person name="Li M."/>
            <person name="Law P.T.W."/>
            <person name="Wu Y.L."/>
            <person name="Cai Z.L."/>
            <person name="Qin H."/>
            <person name="Bao Y."/>
            <person name="Leung R.K.K."/>
            <person name="Ng P.K.S."/>
            <person name="Zou J."/>
            <person name="Zhong X.J."/>
            <person name="Ran P.X."/>
            <person name="Zhong N.S."/>
            <person name="Liu Z.G."/>
            <person name="Tsui S.K.W."/>
        </authorList>
    </citation>
    <scope>NUCLEOTIDE SEQUENCE</scope>
    <source>
        <strain evidence="4">Derf</strain>
        <tissue evidence="4">Whole organism</tissue>
    </source>
</reference>
<feature type="transmembrane region" description="Helical" evidence="2">
    <location>
        <begin position="173"/>
        <end position="201"/>
    </location>
</feature>
<sequence>MDDYFESPESDDNDDDEQQGLMDGDDSYYEEQQIDTILKQRRRSLQILNQHFKDIEDYYEHHDNHDNEELEFYTYDTAPRENRIQIFWNIYQQWSQCLPGGGVERMLCIMMATFLVLMIVSIQLCLRMDWYLDWIWSTSCLRFPWRYLWWWNNDPNCLCEPPNHGEKISFDCYVLFLILGWLSSMFLAIFTMAIHFVYWCWWRRCFGRRRHSSSSSQSH</sequence>
<evidence type="ECO:0000313" key="4">
    <source>
        <dbReference type="EMBL" id="KAH9522177.1"/>
    </source>
</evidence>
<gene>
    <name evidence="4" type="ORF">DERF_005776</name>
    <name evidence="3" type="ORF">HUG17_3298</name>
</gene>
<reference evidence="4" key="4">
    <citation type="journal article" date="2022" name="Res Sq">
        <title>Comparative Genomics Reveals Insights into the Divergent Evolution of Astigmatic Mites and Household Pest Adaptations.</title>
        <authorList>
            <person name="Xiong Q."/>
            <person name="Wan A.T.-Y."/>
            <person name="Liu X.-Y."/>
            <person name="Fung C.S.-H."/>
            <person name="Xiao X."/>
            <person name="Malainual N."/>
            <person name="Hou J."/>
            <person name="Wang L."/>
            <person name="Wang M."/>
            <person name="Yang K."/>
            <person name="Cui Y."/>
            <person name="Leung E."/>
            <person name="Nong W."/>
            <person name="Shin S.-K."/>
            <person name="Au S."/>
            <person name="Jeong K.Y."/>
            <person name="Chew F.T."/>
            <person name="Hui J."/>
            <person name="Leung T.F."/>
            <person name="Tungtrongchitr A."/>
            <person name="Zhong N."/>
            <person name="Liu Z."/>
            <person name="Tsui S."/>
        </authorList>
    </citation>
    <scope>NUCLEOTIDE SEQUENCE</scope>
    <source>
        <strain evidence="4">Derf</strain>
        <tissue evidence="4">Whole organism</tissue>
    </source>
</reference>
<proteinExistence type="predicted"/>
<protein>
    <submittedName>
        <fullName evidence="4">Uncharacterized protein</fullName>
    </submittedName>
</protein>
<dbReference type="Proteomes" id="UP000790347">
    <property type="component" value="Unassembled WGS sequence"/>
</dbReference>
<keyword evidence="2" id="KW-0812">Transmembrane</keyword>
<reference evidence="3" key="3">
    <citation type="journal article" date="2021" name="World Allergy Organ. J.">
        <title>Chromosome-level assembly of Dermatophagoides farinae genome and transcriptome reveals two novel allergens Der f 37 and Der f 39.</title>
        <authorList>
            <person name="Chen J."/>
            <person name="Cai Z."/>
            <person name="Fan D."/>
            <person name="Hu J."/>
            <person name="Hou Y."/>
            <person name="He Y."/>
            <person name="Zhang Z."/>
            <person name="Zhao Z."/>
            <person name="Gao P."/>
            <person name="Hu W."/>
            <person name="Sun J."/>
            <person name="Li J."/>
            <person name="Ji K."/>
        </authorList>
    </citation>
    <scope>NUCLEOTIDE SEQUENCE</scope>
    <source>
        <strain evidence="3">JKM2019</strain>
    </source>
</reference>
<keyword evidence="2" id="KW-0472">Membrane</keyword>
<evidence type="ECO:0000256" key="2">
    <source>
        <dbReference type="SAM" id="Phobius"/>
    </source>
</evidence>